<dbReference type="RefSeq" id="WP_095404920.1">
    <property type="nucleotide sequence ID" value="NZ_NOJZ02000001.1"/>
</dbReference>
<keyword evidence="2" id="KW-1185">Reference proteome</keyword>
<dbReference type="AlphaFoldDB" id="A0A371IW65"/>
<evidence type="ECO:0000313" key="1">
    <source>
        <dbReference type="EMBL" id="RDY24721.1"/>
    </source>
</evidence>
<name>A0A371IW65_9FIRM</name>
<protein>
    <submittedName>
        <fullName evidence="1">Uncharacterized protein</fullName>
    </submittedName>
</protein>
<dbReference type="EMBL" id="NOJZ02000001">
    <property type="protein sequence ID" value="RDY24721.1"/>
    <property type="molecule type" value="Genomic_DNA"/>
</dbReference>
<sequence length="108" mass="12523">MNLLELKSKLEKGKSLQGEVVYIKEDNLICGIESVYKNQENKNVTLLKSKEESIKVDYLIKILEELYANLGDVEVVVCSEKFNRTLVEEIKSVEFAQYELMKMLFLNI</sequence>
<evidence type="ECO:0000313" key="2">
    <source>
        <dbReference type="Proteomes" id="UP000243494"/>
    </source>
</evidence>
<dbReference type="Proteomes" id="UP000243494">
    <property type="component" value="Unassembled WGS sequence"/>
</dbReference>
<gene>
    <name evidence="1" type="ORF">CHF27_000545</name>
</gene>
<accession>A0A371IW65</accession>
<comment type="caution">
    <text evidence="1">The sequence shown here is derived from an EMBL/GenBank/DDBJ whole genome shotgun (WGS) entry which is preliminary data.</text>
</comment>
<dbReference type="OrthoDB" id="1753570at2"/>
<proteinExistence type="predicted"/>
<organism evidence="1 2">
    <name type="scientific">Romboutsia maritimum</name>
    <dbReference type="NCBI Taxonomy" id="2020948"/>
    <lineage>
        <taxon>Bacteria</taxon>
        <taxon>Bacillati</taxon>
        <taxon>Bacillota</taxon>
        <taxon>Clostridia</taxon>
        <taxon>Peptostreptococcales</taxon>
        <taxon>Peptostreptococcaceae</taxon>
        <taxon>Romboutsia</taxon>
    </lineage>
</organism>
<reference evidence="1 2" key="1">
    <citation type="journal article" date="2017" name="Genome Announc.">
        <title>Draft Genome Sequence of Romboutsia maritimum sp. nov. Strain CCRI-22766(T), Isolated from Coastal Estuarine Mud.</title>
        <authorList>
            <person name="Maheux A.F."/>
            <person name="Boudreau D.K."/>
            <person name="Berube E."/>
            <person name="Boissinot M."/>
            <person name="Raymond F."/>
            <person name="Brodeur S."/>
            <person name="Corbeil J."/>
            <person name="Brightwell G."/>
            <person name="Broda D."/>
            <person name="Omar R.F."/>
            <person name="Bergeron M.G."/>
        </authorList>
    </citation>
    <scope>NUCLEOTIDE SEQUENCE [LARGE SCALE GENOMIC DNA]</scope>
    <source>
        <strain evidence="1 2">CCRI-22766</strain>
    </source>
</reference>